<dbReference type="GO" id="GO:0016192">
    <property type="term" value="P:vesicle-mediated transport"/>
    <property type="evidence" value="ECO:0007669"/>
    <property type="project" value="UniProtKB-ARBA"/>
</dbReference>
<dbReference type="OrthoDB" id="27221at2759"/>
<evidence type="ECO:0000256" key="5">
    <source>
        <dbReference type="ARBA" id="ARBA00023212"/>
    </source>
</evidence>
<dbReference type="SMART" id="SM00268">
    <property type="entry name" value="ACTIN"/>
    <property type="match status" value="1"/>
</dbReference>
<evidence type="ECO:0000256" key="2">
    <source>
        <dbReference type="ARBA" id="ARBA00022490"/>
    </source>
</evidence>
<dbReference type="FunFam" id="3.90.640.10:FF:000007">
    <property type="entry name" value="Actin like 7B"/>
    <property type="match status" value="1"/>
</dbReference>
<keyword evidence="4" id="KW-0067">ATP-binding</keyword>
<keyword evidence="3" id="KW-0547">Nucleotide-binding</keyword>
<keyword evidence="9" id="KW-1185">Reference proteome</keyword>
<comment type="similarity">
    <text evidence="7">Belongs to the actin family.</text>
</comment>
<dbReference type="GO" id="GO:0005856">
    <property type="term" value="C:cytoskeleton"/>
    <property type="evidence" value="ECO:0007669"/>
    <property type="project" value="UniProtKB-SubCell"/>
</dbReference>
<dbReference type="SUPFAM" id="SSF53067">
    <property type="entry name" value="Actin-like ATPase domain"/>
    <property type="match status" value="2"/>
</dbReference>
<evidence type="ECO:0000313" key="9">
    <source>
        <dbReference type="Proteomes" id="UP000076078"/>
    </source>
</evidence>
<dbReference type="Proteomes" id="UP000076078">
    <property type="component" value="Unassembled WGS sequence"/>
</dbReference>
<dbReference type="FunFam" id="3.30.420.40:FF:000058">
    <property type="entry name" value="Putative actin-related protein 5"/>
    <property type="match status" value="1"/>
</dbReference>
<dbReference type="PANTHER" id="PTHR11937">
    <property type="entry name" value="ACTIN"/>
    <property type="match status" value="1"/>
</dbReference>
<dbReference type="InParanoid" id="A0A151ZC63"/>
<evidence type="ECO:0000256" key="4">
    <source>
        <dbReference type="ARBA" id="ARBA00022840"/>
    </source>
</evidence>
<dbReference type="InterPro" id="IPR004000">
    <property type="entry name" value="Actin"/>
</dbReference>
<evidence type="ECO:0000256" key="3">
    <source>
        <dbReference type="ARBA" id="ARBA00022741"/>
    </source>
</evidence>
<protein>
    <submittedName>
        <fullName evidence="8">Actin</fullName>
    </submittedName>
</protein>
<keyword evidence="2" id="KW-0963">Cytoplasm</keyword>
<accession>A0A151ZC63</accession>
<evidence type="ECO:0000313" key="8">
    <source>
        <dbReference type="EMBL" id="KYQ91515.1"/>
    </source>
</evidence>
<evidence type="ECO:0000256" key="1">
    <source>
        <dbReference type="ARBA" id="ARBA00004245"/>
    </source>
</evidence>
<dbReference type="Gene3D" id="3.30.420.40">
    <property type="match status" value="2"/>
</dbReference>
<dbReference type="Gene3D" id="3.90.640.10">
    <property type="entry name" value="Actin, Chain A, domain 4"/>
    <property type="match status" value="1"/>
</dbReference>
<dbReference type="EMBL" id="LODT01000034">
    <property type="protein sequence ID" value="KYQ91515.1"/>
    <property type="molecule type" value="Genomic_DNA"/>
</dbReference>
<name>A0A151ZC63_TIELA</name>
<dbReference type="Pfam" id="PF00022">
    <property type="entry name" value="Actin"/>
    <property type="match status" value="1"/>
</dbReference>
<evidence type="ECO:0000256" key="7">
    <source>
        <dbReference type="RuleBase" id="RU000487"/>
    </source>
</evidence>
<dbReference type="AlphaFoldDB" id="A0A151ZC63"/>
<dbReference type="InterPro" id="IPR004001">
    <property type="entry name" value="Actin_CS"/>
</dbReference>
<reference evidence="8 9" key="1">
    <citation type="submission" date="2015-12" db="EMBL/GenBank/DDBJ databases">
        <title>Dictyostelia acquired genes for synthesis and detection of signals that induce cell-type specialization by lateral gene transfer from prokaryotes.</title>
        <authorList>
            <person name="Gloeckner G."/>
            <person name="Schaap P."/>
        </authorList>
    </citation>
    <scope>NUCLEOTIDE SEQUENCE [LARGE SCALE GENOMIC DNA]</scope>
    <source>
        <strain evidence="8 9">TK</strain>
    </source>
</reference>
<organism evidence="8 9">
    <name type="scientific">Tieghemostelium lacteum</name>
    <name type="common">Slime mold</name>
    <name type="synonym">Dictyostelium lacteum</name>
    <dbReference type="NCBI Taxonomy" id="361077"/>
    <lineage>
        <taxon>Eukaryota</taxon>
        <taxon>Amoebozoa</taxon>
        <taxon>Evosea</taxon>
        <taxon>Eumycetozoa</taxon>
        <taxon>Dictyostelia</taxon>
        <taxon>Dictyosteliales</taxon>
        <taxon>Raperosteliaceae</taxon>
        <taxon>Tieghemostelium</taxon>
    </lineage>
</organism>
<keyword evidence="5" id="KW-0206">Cytoskeleton</keyword>
<sequence>MADEIQALVIDLGSGKLKAGFAGDDAPRSLFDNILGRPKFSMTMVGCGRKEKYVGDEAQSQRGILSLKYPMDSGVVVNWDDFECILHHTFYNELRVAPEEHPTLLCEPPINPTSNREKLTQVLFETFSVPAMNLEVDGVLSMYSSGRISGLMLSVGDGVTSVVPMINGYVSTSAVRRVNLGGRNVTNYLAKMLTERGYSFAMSNEMELVRDLKEKLCYTAVDYDAEIEISSTSNRNEKVFELVDGNTILVDSERYRASELFFKPSEMGFDVNSYSGMGVHQLVFDSILASDIDTRPELYSNIVVSGGGTYNTDFDKRLLKELKNLAPLQADVKVVSPPERKFSTWIGGSILASLSTFQSKWISKEMYDEYGPYAINKFGKRF</sequence>
<comment type="caution">
    <text evidence="8">The sequence shown here is derived from an EMBL/GenBank/DDBJ whole genome shotgun (WGS) entry which is preliminary data.</text>
</comment>
<dbReference type="PROSITE" id="PS00406">
    <property type="entry name" value="ACTINS_1"/>
    <property type="match status" value="1"/>
</dbReference>
<gene>
    <name evidence="8" type="ORF">DLAC_07273</name>
</gene>
<proteinExistence type="inferred from homology"/>
<dbReference type="InterPro" id="IPR043129">
    <property type="entry name" value="ATPase_NBD"/>
</dbReference>
<dbReference type="FunFam" id="3.30.420.40:FF:000148">
    <property type="entry name" value="Actin, alpha skeletal muscle"/>
    <property type="match status" value="1"/>
</dbReference>
<evidence type="ECO:0000256" key="6">
    <source>
        <dbReference type="ARBA" id="ARBA00025474"/>
    </source>
</evidence>
<dbReference type="PRINTS" id="PR00190">
    <property type="entry name" value="ACTIN"/>
</dbReference>
<dbReference type="STRING" id="361077.A0A151ZC63"/>
<dbReference type="GO" id="GO:0005524">
    <property type="term" value="F:ATP binding"/>
    <property type="evidence" value="ECO:0007669"/>
    <property type="project" value="UniProtKB-KW"/>
</dbReference>
<comment type="function">
    <text evidence="6">Actins are highly conserved proteins that are involved in various types of cell motility and are ubiquitously expressed in all eukaryotic cells. Multiple isoforms are involved in various cellular functions such as cytoskeleton structure, cell mobility, chromosome movement and muscle contraction.</text>
</comment>
<comment type="subcellular location">
    <subcellularLocation>
        <location evidence="1">Cytoplasm</location>
        <location evidence="1">Cytoskeleton</location>
    </subcellularLocation>
</comment>